<dbReference type="EMBL" id="CABR01000144">
    <property type="protein sequence ID" value="CBI11445.1"/>
    <property type="molecule type" value="Genomic_DNA"/>
</dbReference>
<sequence length="380" mass="40300">MNPYTKNIKFRANGFSLIEVMVGMVVGLATIIIIMQSFAAFEGQKRTTTSGADSQENGLIALRSIESDARMSGYGLLTPGGLACVSMNTYYNGTTQSSPIAPVLITDGGNGASDAITFTYSNSPSGSSPAVLTSAMPTSASYITMDAINMVGFNINTDKFIVATPSTTGNGIPPCSRLAYVDTTVTTPSPAVLSLYNPPSSTNIFPTGSVTGYDGFNSFAVNMGNFIQKDYQVISNALATTDVSIPNQPAIPFVDNVVNIQAQYGIAPTNPSPGSTSPAVNCWTDASGNACNPSSGNWSVPAAVDIMRIKAIRVAIVVRSAIREKPQKNGICNTTITQPISWIGGPNIDLSISDPNYWQCHRYRVYQTIIPLRNVIWANL</sequence>
<dbReference type="AlphaFoldDB" id="E6QW22"/>
<evidence type="ECO:0000313" key="2">
    <source>
        <dbReference type="EMBL" id="CBI11445.1"/>
    </source>
</evidence>
<comment type="caution">
    <text evidence="2">The sequence shown here is derived from an EMBL/GenBank/DDBJ whole genome shotgun (WGS) entry which is preliminary data.</text>
</comment>
<evidence type="ECO:0000256" key="1">
    <source>
        <dbReference type="SAM" id="Phobius"/>
    </source>
</evidence>
<reference evidence="2" key="1">
    <citation type="submission" date="2009-10" db="EMBL/GenBank/DDBJ databases">
        <title>Diversity of trophic interactions inside an arsenic-rich microbial ecosystem.</title>
        <authorList>
            <person name="Bertin P.N."/>
            <person name="Heinrich-Salmeron A."/>
            <person name="Pelletier E."/>
            <person name="Goulhen-Chollet F."/>
            <person name="Arsene-Ploetze F."/>
            <person name="Gallien S."/>
            <person name="Calteau A."/>
            <person name="Vallenet D."/>
            <person name="Casiot C."/>
            <person name="Chane-Woon-Ming B."/>
            <person name="Giloteaux L."/>
            <person name="Barakat M."/>
            <person name="Bonnefoy V."/>
            <person name="Bruneel O."/>
            <person name="Chandler M."/>
            <person name="Cleiss J."/>
            <person name="Duran R."/>
            <person name="Elbaz-Poulichet F."/>
            <person name="Fonknechten N."/>
            <person name="Lauga B."/>
            <person name="Mornico D."/>
            <person name="Ortet P."/>
            <person name="Schaeffer C."/>
            <person name="Siguier P."/>
            <person name="Alexander Thil Smith A."/>
            <person name="Van Dorsselaer A."/>
            <person name="Weissenbach J."/>
            <person name="Medigue C."/>
            <person name="Le Paslier D."/>
        </authorList>
    </citation>
    <scope>NUCLEOTIDE SEQUENCE</scope>
</reference>
<keyword evidence="1" id="KW-0812">Transmembrane</keyword>
<keyword evidence="1" id="KW-1133">Transmembrane helix</keyword>
<proteinExistence type="predicted"/>
<organism evidence="2">
    <name type="scientific">mine drainage metagenome</name>
    <dbReference type="NCBI Taxonomy" id="410659"/>
    <lineage>
        <taxon>unclassified sequences</taxon>
        <taxon>metagenomes</taxon>
        <taxon>ecological metagenomes</taxon>
    </lineage>
</organism>
<feature type="transmembrane region" description="Helical" evidence="1">
    <location>
        <begin position="20"/>
        <end position="41"/>
    </location>
</feature>
<gene>
    <name evidence="2" type="ORF">CARN7_2274</name>
</gene>
<accession>E6QW22</accession>
<name>E6QW22_9ZZZZ</name>
<protein>
    <submittedName>
        <fullName evidence="2">Putative Tfp pilus assembly protein PilW</fullName>
    </submittedName>
</protein>
<keyword evidence="1" id="KW-0472">Membrane</keyword>